<evidence type="ECO:0000256" key="2">
    <source>
        <dbReference type="SAM" id="MobiDB-lite"/>
    </source>
</evidence>
<dbReference type="Proteomes" id="UP000038009">
    <property type="component" value="Unassembled WGS sequence"/>
</dbReference>
<organism evidence="3 4">
    <name type="scientific">Leptomonas seymouri</name>
    <dbReference type="NCBI Taxonomy" id="5684"/>
    <lineage>
        <taxon>Eukaryota</taxon>
        <taxon>Discoba</taxon>
        <taxon>Euglenozoa</taxon>
        <taxon>Kinetoplastea</taxon>
        <taxon>Metakinetoplastina</taxon>
        <taxon>Trypanosomatida</taxon>
        <taxon>Trypanosomatidae</taxon>
        <taxon>Leishmaniinae</taxon>
        <taxon>Leptomonas</taxon>
    </lineage>
</organism>
<evidence type="ECO:0000313" key="4">
    <source>
        <dbReference type="Proteomes" id="UP000038009"/>
    </source>
</evidence>
<evidence type="ECO:0000256" key="1">
    <source>
        <dbReference type="SAM" id="Coils"/>
    </source>
</evidence>
<feature type="coiled-coil region" evidence="1">
    <location>
        <begin position="302"/>
        <end position="377"/>
    </location>
</feature>
<proteinExistence type="predicted"/>
<reference evidence="3 4" key="1">
    <citation type="journal article" date="2015" name="PLoS Pathog.">
        <title>Leptomonas seymouri: Adaptations to the Dixenous Life Cycle Analyzed by Genome Sequencing, Transcriptome Profiling and Co-infection with Leishmania donovani.</title>
        <authorList>
            <person name="Kraeva N."/>
            <person name="Butenko A."/>
            <person name="Hlavacova J."/>
            <person name="Kostygov A."/>
            <person name="Myskova J."/>
            <person name="Grybchuk D."/>
            <person name="Lestinova T."/>
            <person name="Votypka J."/>
            <person name="Volf P."/>
            <person name="Opperdoes F."/>
            <person name="Flegontov P."/>
            <person name="Lukes J."/>
            <person name="Yurchenko V."/>
        </authorList>
    </citation>
    <scope>NUCLEOTIDE SEQUENCE [LARGE SCALE GENOMIC DNA]</scope>
    <source>
        <strain evidence="3 4">ATCC 30220</strain>
    </source>
</reference>
<comment type="caution">
    <text evidence="3">The sequence shown here is derived from an EMBL/GenBank/DDBJ whole genome shotgun (WGS) entry which is preliminary data.</text>
</comment>
<gene>
    <name evidence="3" type="ORF">ABL78_4389</name>
</gene>
<keyword evidence="4" id="KW-1185">Reference proteome</keyword>
<feature type="compositionally biased region" description="Low complexity" evidence="2">
    <location>
        <begin position="266"/>
        <end position="277"/>
    </location>
</feature>
<dbReference type="EMBL" id="LJSK01000125">
    <property type="protein sequence ID" value="KPI86566.1"/>
    <property type="molecule type" value="Genomic_DNA"/>
</dbReference>
<keyword evidence="1" id="KW-0175">Coiled coil</keyword>
<sequence>MPRSTSTNSTGVLSLRELQAKYEAVLAENERLYHDLRAEHAQRERYESAYRRVHEDAQKDQEILRQLYATISPAADTNQEAQAHDGGVFLRQHAGTNAQSSSSATAVASRDCDRIRSLERDCTYLQAKVESLHLALRRYEQSNDATGAMDVPLSMPSPPPHNIFPLGERDTPAAPSAGSDALLAEREGRRRAEEQLMRCHATLRNLHDDQARKECFYHLQLTALQQQNAALLEDLDMWVTREQQTYLENTFGSRLGANAKQEVPVSSSPAPARSAAKAADDECDRTVHENEALQLQQVQQCLKDQEELLALKDRSIEQLETRLRELEMRLAKAEVHPERPSVLASPPFPIAAPSKDLLQLRREAAAVEAAVKRFANTHLPEAEVLSPSSLHVAINDSASDEYSSETIVRDVSRVLRCVLEVVSHQSHLPVLPLYPQHEPAAALRTPPIAVAQPAAASSPYHSGETLYEAAQQVATLMRRHLQQ</sequence>
<dbReference type="AlphaFoldDB" id="A0A0N0P5K2"/>
<feature type="region of interest" description="Disordered" evidence="2">
    <location>
        <begin position="260"/>
        <end position="283"/>
    </location>
</feature>
<evidence type="ECO:0000313" key="3">
    <source>
        <dbReference type="EMBL" id="KPI86566.1"/>
    </source>
</evidence>
<name>A0A0N0P5K2_LEPSE</name>
<protein>
    <submittedName>
        <fullName evidence="3">Uncharacterized protein</fullName>
    </submittedName>
</protein>
<dbReference type="VEuPathDB" id="TriTrypDB:Lsey_0125_0240"/>
<dbReference type="OMA" id="REPNAHE"/>
<accession>A0A0N0P5K2</accession>
<dbReference type="OrthoDB" id="10529944at2759"/>